<gene>
    <name evidence="2" type="primary">P0416G11.33</name>
</gene>
<dbReference type="AlphaFoldDB" id="Q5ZDF6"/>
<dbReference type="Proteomes" id="UP000817658">
    <property type="component" value="Chromosome 1"/>
</dbReference>
<reference evidence="2" key="1">
    <citation type="journal article" date="2002" name="Nature">
        <title>The genome sequence and structure of rice chromosome 1.</title>
        <authorList>
            <person name="Sasaki T."/>
            <person name="Matsumoto T."/>
            <person name="Yamamoto K."/>
            <person name="Sakata K."/>
            <person name="Baba T."/>
            <person name="Katayose Y."/>
            <person name="Wu J."/>
            <person name="Niimura Y."/>
            <person name="Cheng Z."/>
            <person name="Nagamura Y."/>
            <person name="Antonio B.A."/>
            <person name="Kanamori H."/>
            <person name="Hosokawa S."/>
            <person name="Masukawa M."/>
            <person name="Arikawa K."/>
            <person name="Chiden Y."/>
            <person name="Hayashi M."/>
            <person name="Okamoto M."/>
            <person name="Ando T."/>
            <person name="Aoki H."/>
            <person name="Arita K."/>
            <person name="Hamada M."/>
            <person name="Harada C."/>
            <person name="Hijishita S."/>
            <person name="Honda M."/>
            <person name="Ichikawa Y."/>
            <person name="Idonuma A."/>
            <person name="Iijima M."/>
            <person name="Ikeda M."/>
            <person name="Ikeno M."/>
            <person name="Itoh S."/>
            <person name="Itoh T."/>
            <person name="Itoh Y."/>
            <person name="Itoh Y."/>
            <person name="Iwabuchi A."/>
            <person name="Kamiya K."/>
            <person name="Karasawa W."/>
            <person name="Katagiri S."/>
            <person name="Kikuta A."/>
            <person name="Kobayashi N."/>
            <person name="Kono I."/>
            <person name="Machita K."/>
            <person name="Maehara T."/>
            <person name="Mizuno H."/>
            <person name="Mizubayashi T."/>
            <person name="Mukai Y."/>
            <person name="Nagasaki H."/>
            <person name="Nakashima M."/>
            <person name="Nakama Y."/>
            <person name="Nakamichi Y."/>
            <person name="Nakamura M."/>
            <person name="Namiki N."/>
            <person name="Negishi M."/>
            <person name="Ohta I."/>
            <person name="Ono N."/>
            <person name="Saji S."/>
            <person name="Sakai K."/>
            <person name="Shibata M."/>
            <person name="Shimokawa T."/>
            <person name="Shomura A."/>
            <person name="Song J."/>
            <person name="Takazaki Y."/>
            <person name="Terasawa K."/>
            <person name="Tsuji K."/>
            <person name="Waki K."/>
            <person name="Yamagata H."/>
            <person name="Yamane H."/>
            <person name="Yoshiki S."/>
            <person name="Yoshihara R."/>
            <person name="Yukawa K."/>
            <person name="Zhong H."/>
            <person name="Iwama H."/>
            <person name="Endo T."/>
            <person name="Ito H."/>
            <person name="Hahn J.H."/>
            <person name="Kim H.I."/>
            <person name="Eun M.Y."/>
            <person name="Yano M."/>
            <person name="Jiang J."/>
            <person name="Gojobori T."/>
        </authorList>
    </citation>
    <scope>NUCLEOTIDE SEQUENCE [LARGE SCALE GENOMIC DNA]</scope>
</reference>
<proteinExistence type="predicted"/>
<feature type="region of interest" description="Disordered" evidence="1">
    <location>
        <begin position="1"/>
        <end position="100"/>
    </location>
</feature>
<organism evidence="2">
    <name type="scientific">Oryza sativa subsp. japonica</name>
    <name type="common">Rice</name>
    <dbReference type="NCBI Taxonomy" id="39947"/>
    <lineage>
        <taxon>Eukaryota</taxon>
        <taxon>Viridiplantae</taxon>
        <taxon>Streptophyta</taxon>
        <taxon>Embryophyta</taxon>
        <taxon>Tracheophyta</taxon>
        <taxon>Spermatophyta</taxon>
        <taxon>Magnoliopsida</taxon>
        <taxon>Liliopsida</taxon>
        <taxon>Poales</taxon>
        <taxon>Poaceae</taxon>
        <taxon>BOP clade</taxon>
        <taxon>Oryzoideae</taxon>
        <taxon>Oryzeae</taxon>
        <taxon>Oryzinae</taxon>
        <taxon>Oryza</taxon>
        <taxon>Oryza sativa</taxon>
    </lineage>
</organism>
<evidence type="ECO:0000256" key="1">
    <source>
        <dbReference type="SAM" id="MobiDB-lite"/>
    </source>
</evidence>
<accession>Q5ZDF6</accession>
<dbReference type="EMBL" id="AP002968">
    <property type="protein sequence ID" value="BAD61332.1"/>
    <property type="molecule type" value="Genomic_DNA"/>
</dbReference>
<evidence type="ECO:0000313" key="2">
    <source>
        <dbReference type="EMBL" id="BAD61332.1"/>
    </source>
</evidence>
<protein>
    <submittedName>
        <fullName evidence="2">Uncharacterized protein</fullName>
    </submittedName>
</protein>
<sequence>MDDPSSCNHELRLMGIRGDDEDDLEEERVQVFGITSSPPHFDGSQPETEPDVDGTGGRDGDGGTGAPSGTDSSATNKRPRSSKVGPTCRVLPPPPADAAPAIAAPATAAASTPRLLRSTSATFPVAPSRFFPISPPSPELPIAPAPCAHPPLPLPLLRSPLAAATLAAAPRRRRRWVRAAEVHLVHPSSVEIRRRSPIPVVRW</sequence>
<name>Q5ZDF6_ORYSJ</name>